<protein>
    <submittedName>
        <fullName evidence="3">Uncharacterized protein</fullName>
    </submittedName>
</protein>
<evidence type="ECO:0000256" key="1">
    <source>
        <dbReference type="SAM" id="Coils"/>
    </source>
</evidence>
<feature type="signal peptide" evidence="2">
    <location>
        <begin position="1"/>
        <end position="27"/>
    </location>
</feature>
<reference evidence="3" key="1">
    <citation type="submission" date="2021-01" db="EMBL/GenBank/DDBJ databases">
        <authorList>
            <person name="Corre E."/>
            <person name="Pelletier E."/>
            <person name="Niang G."/>
            <person name="Scheremetjew M."/>
            <person name="Finn R."/>
            <person name="Kale V."/>
            <person name="Holt S."/>
            <person name="Cochrane G."/>
            <person name="Meng A."/>
            <person name="Brown T."/>
            <person name="Cohen L."/>
        </authorList>
    </citation>
    <scope>NUCLEOTIDE SEQUENCE</scope>
    <source>
        <strain evidence="3">OF101</strain>
    </source>
</reference>
<gene>
    <name evidence="3" type="ORF">ACAT0790_LOCUS29799</name>
</gene>
<proteinExistence type="predicted"/>
<sequence length="764" mass="82099">MRSSLTSRWVSPLVVCATVTVAAGVRATSRTVEADLSASKSTSERTISKVVKLLQTMLDDSKKEGEQERDLFTKHKCYCDDNSAEKTKSVATLTKQIGLLESSIQELQGSSAKLSSEVAGLQADMDANAQARTTADALRKSANTDFTAEEADLVAAIGQLGQAVDVLAAIGSDQTLEAAADHATYMANYSASGSLLKLQASVKQALLAASTFLTPAQQSQAEALLQAPFTGTYTAQSGEVFGILKQMRETFESNLEAARSAEAAAVKAHTAFMGTKLDEFNTMKTSYDGKQSTLGSNDNSLSGEKTSLAQAIQQKADDEDFLAKLGTMCAEKEADYDARVALRVNEDAAIAEAIAILNNDVAFRTFGKVKATSTGATGFLLQLSSDRRHERSHRLDAATEATRREAALLLQQASSSRGSARLQRIAGMLRTGNPFETVLSEIDKMKQVMVQEAQVDKEQFDWCAGEQKTNNDNLAAKTAQLQQLGTDISALEQSIDDPQQGFKALIQQTEDSLVQNGKSQADETETRRAENVQYQKSVRDAVHAAELLDKAITALERYYSRMSGGFLQTEQAPPTTWQGNYTGQSTQGQKVISMLKFVLQETGKEESSLHAAEHQAQVSYEDSMQQLKTQEKDLQSELAKNKKALADAVEDLAGKRNELDKTTREKVSIERYLEQIKPGCDFITNNFQTRESNRALETAALDKAVGLLKASPALAAATAAAKLEAQGACQAACKADEANADCKACLAGVSVPGYCAGHPGTAGC</sequence>
<dbReference type="AlphaFoldDB" id="A0A7S1QSE0"/>
<name>A0A7S1QSE0_ALECA</name>
<evidence type="ECO:0000256" key="2">
    <source>
        <dbReference type="SAM" id="SignalP"/>
    </source>
</evidence>
<organism evidence="3">
    <name type="scientific">Alexandrium catenella</name>
    <name type="common">Red tide dinoflagellate</name>
    <name type="synonym">Gonyaulax catenella</name>
    <dbReference type="NCBI Taxonomy" id="2925"/>
    <lineage>
        <taxon>Eukaryota</taxon>
        <taxon>Sar</taxon>
        <taxon>Alveolata</taxon>
        <taxon>Dinophyceae</taxon>
        <taxon>Gonyaulacales</taxon>
        <taxon>Pyrocystaceae</taxon>
        <taxon>Alexandrium</taxon>
    </lineage>
</organism>
<evidence type="ECO:0000313" key="3">
    <source>
        <dbReference type="EMBL" id="CAD9146905.1"/>
    </source>
</evidence>
<keyword evidence="2" id="KW-0732">Signal</keyword>
<dbReference type="EMBL" id="HBGE01049349">
    <property type="protein sequence ID" value="CAD9146905.1"/>
    <property type="molecule type" value="Transcribed_RNA"/>
</dbReference>
<accession>A0A7S1QSE0</accession>
<feature type="coiled-coil region" evidence="1">
    <location>
        <begin position="617"/>
        <end position="665"/>
    </location>
</feature>
<keyword evidence="1" id="KW-0175">Coiled coil</keyword>
<feature type="chain" id="PRO_5030549594" evidence="2">
    <location>
        <begin position="28"/>
        <end position="764"/>
    </location>
</feature>